<dbReference type="Pfam" id="PF00294">
    <property type="entry name" value="PfkB"/>
    <property type="match status" value="1"/>
</dbReference>
<keyword evidence="7 10" id="KW-0547">Nucleotide-binding</keyword>
<dbReference type="EC" id="2.7.1.20" evidence="4 10"/>
<evidence type="ECO:0000256" key="6">
    <source>
        <dbReference type="ARBA" id="ARBA00022726"/>
    </source>
</evidence>
<organism evidence="13 14">
    <name type="scientific">Lithocarpus litseifolius</name>
    <dbReference type="NCBI Taxonomy" id="425828"/>
    <lineage>
        <taxon>Eukaryota</taxon>
        <taxon>Viridiplantae</taxon>
        <taxon>Streptophyta</taxon>
        <taxon>Embryophyta</taxon>
        <taxon>Tracheophyta</taxon>
        <taxon>Spermatophyta</taxon>
        <taxon>Magnoliopsida</taxon>
        <taxon>eudicotyledons</taxon>
        <taxon>Gunneridae</taxon>
        <taxon>Pentapetalae</taxon>
        <taxon>rosids</taxon>
        <taxon>fabids</taxon>
        <taxon>Fagales</taxon>
        <taxon>Fagaceae</taxon>
        <taxon>Lithocarpus</taxon>
    </lineage>
</organism>
<keyword evidence="11" id="KW-0472">Membrane</keyword>
<comment type="caution">
    <text evidence="13">The sequence shown here is derived from an EMBL/GenBank/DDBJ whole genome shotgun (WGS) entry which is preliminary data.</text>
</comment>
<proteinExistence type="inferred from homology"/>
<accession>A0AAW2D3J6</accession>
<feature type="transmembrane region" description="Helical" evidence="11">
    <location>
        <begin position="12"/>
        <end position="30"/>
    </location>
</feature>
<dbReference type="PANTHER" id="PTHR45769:SF3">
    <property type="entry name" value="ADENOSINE KINASE"/>
    <property type="match status" value="1"/>
</dbReference>
<evidence type="ECO:0000256" key="10">
    <source>
        <dbReference type="RuleBase" id="RU368116"/>
    </source>
</evidence>
<keyword evidence="5 10" id="KW-0808">Transferase</keyword>
<evidence type="ECO:0000256" key="3">
    <source>
        <dbReference type="ARBA" id="ARBA00010688"/>
    </source>
</evidence>
<dbReference type="Gene3D" id="3.40.1190.20">
    <property type="match status" value="1"/>
</dbReference>
<dbReference type="AlphaFoldDB" id="A0AAW2D3J6"/>
<evidence type="ECO:0000256" key="5">
    <source>
        <dbReference type="ARBA" id="ARBA00022679"/>
    </source>
</evidence>
<dbReference type="EMBL" id="JAZDWU010000004">
    <property type="protein sequence ID" value="KAL0003685.1"/>
    <property type="molecule type" value="Genomic_DNA"/>
</dbReference>
<dbReference type="InterPro" id="IPR029056">
    <property type="entry name" value="Ribokinase-like"/>
</dbReference>
<evidence type="ECO:0000256" key="4">
    <source>
        <dbReference type="ARBA" id="ARBA00012119"/>
    </source>
</evidence>
<comment type="function">
    <text evidence="10">ATP dependent phosphorylation of adenosine and other related nucleoside analogs to monophosphate derivatives.</text>
</comment>
<evidence type="ECO:0000256" key="7">
    <source>
        <dbReference type="ARBA" id="ARBA00022741"/>
    </source>
</evidence>
<dbReference type="CDD" id="cd01168">
    <property type="entry name" value="adenosine_kinase"/>
    <property type="match status" value="1"/>
</dbReference>
<keyword evidence="14" id="KW-1185">Reference proteome</keyword>
<dbReference type="Proteomes" id="UP001459277">
    <property type="component" value="Unassembled WGS sequence"/>
</dbReference>
<gene>
    <name evidence="13" type="ORF">SO802_011246</name>
</gene>
<dbReference type="InterPro" id="IPR011611">
    <property type="entry name" value="PfkB_dom"/>
</dbReference>
<dbReference type="GO" id="GO:0006166">
    <property type="term" value="P:purine ribonucleoside salvage"/>
    <property type="evidence" value="ECO:0007669"/>
    <property type="project" value="UniProtKB-KW"/>
</dbReference>
<name>A0AAW2D3J6_9ROSI</name>
<keyword evidence="11" id="KW-0812">Transmembrane</keyword>
<reference evidence="13 14" key="1">
    <citation type="submission" date="2024-01" db="EMBL/GenBank/DDBJ databases">
        <title>A telomere-to-telomere, gap-free genome of sweet tea (Lithocarpus litseifolius).</title>
        <authorList>
            <person name="Zhou J."/>
        </authorList>
    </citation>
    <scope>NUCLEOTIDE SEQUENCE [LARGE SCALE GENOMIC DNA]</scope>
    <source>
        <strain evidence="13">Zhou-2022a</strain>
        <tissue evidence="13">Leaf</tissue>
    </source>
</reference>
<evidence type="ECO:0000313" key="14">
    <source>
        <dbReference type="Proteomes" id="UP001459277"/>
    </source>
</evidence>
<comment type="cofactor">
    <cofactor evidence="1 10">
        <name>Mg(2+)</name>
        <dbReference type="ChEBI" id="CHEBI:18420"/>
    </cofactor>
</comment>
<dbReference type="InterPro" id="IPR001805">
    <property type="entry name" value="Adenokinase"/>
</dbReference>
<comment type="similarity">
    <text evidence="3 10">Belongs to the carbohydrate kinase PfkB family.</text>
</comment>
<keyword evidence="9 10" id="KW-0067">ATP-binding</keyword>
<feature type="domain" description="Carbohydrate kinase PfkB" evidence="12">
    <location>
        <begin position="83"/>
        <end position="288"/>
    </location>
</feature>
<dbReference type="GO" id="GO:0005829">
    <property type="term" value="C:cytosol"/>
    <property type="evidence" value="ECO:0007669"/>
    <property type="project" value="TreeGrafter"/>
</dbReference>
<protein>
    <recommendedName>
        <fullName evidence="4 10">Adenosine kinase</fullName>
        <shortName evidence="10">AK</shortName>
        <ecNumber evidence="4 10">2.7.1.20</ecNumber>
    </recommendedName>
    <alternativeName>
        <fullName evidence="10">Adenosine 5'-phosphotransferase</fullName>
    </alternativeName>
</protein>
<dbReference type="GO" id="GO:0005524">
    <property type="term" value="F:ATP binding"/>
    <property type="evidence" value="ECO:0007669"/>
    <property type="project" value="UniProtKB-UniRule"/>
</dbReference>
<evidence type="ECO:0000256" key="11">
    <source>
        <dbReference type="SAM" id="Phobius"/>
    </source>
</evidence>
<keyword evidence="6 10" id="KW-0660">Purine salvage</keyword>
<dbReference type="GO" id="GO:0044209">
    <property type="term" value="P:AMP salvage"/>
    <property type="evidence" value="ECO:0007669"/>
    <property type="project" value="UniProtKB-UniRule"/>
</dbReference>
<dbReference type="GO" id="GO:0005634">
    <property type="term" value="C:nucleus"/>
    <property type="evidence" value="ECO:0007669"/>
    <property type="project" value="TreeGrafter"/>
</dbReference>
<evidence type="ECO:0000259" key="12">
    <source>
        <dbReference type="Pfam" id="PF00294"/>
    </source>
</evidence>
<sequence>MILSMICPLSDICYISMSLLLMHWFVLYLLADVLNSSFSDKPTSTHELSLLSYGPILGGIGGAKEGWRKEKVKGEGKSSHFVEGYEEMANNPNVEYTAGGATQNSIRVAQWMLQIPGATSYIGCIGKDKFGEEMKKNSKLAGVNVQYYEDESTPTGTCAVCVVGDQRSLVANLSAANCYKSEHLKRPENWALGTLSAYAFLFYISCLVWMVEKAKYYYIAGFFLTVSPDSIQLVSEHAAAHDKIFMMNLSAPFICEFFKDALEKFLPYMDFLFGNETEARTFSKVQGWEGMHLLEDFYRSWLKRNPLKTV</sequence>
<keyword evidence="8 10" id="KW-0418">Kinase</keyword>
<keyword evidence="10" id="KW-0460">Magnesium</keyword>
<evidence type="ECO:0000256" key="9">
    <source>
        <dbReference type="ARBA" id="ARBA00022840"/>
    </source>
</evidence>
<evidence type="ECO:0000256" key="1">
    <source>
        <dbReference type="ARBA" id="ARBA00001946"/>
    </source>
</evidence>
<keyword evidence="11" id="KW-1133">Transmembrane helix</keyword>
<evidence type="ECO:0000256" key="2">
    <source>
        <dbReference type="ARBA" id="ARBA00004801"/>
    </source>
</evidence>
<dbReference type="PANTHER" id="PTHR45769">
    <property type="entry name" value="ADENOSINE KINASE"/>
    <property type="match status" value="1"/>
</dbReference>
<dbReference type="PRINTS" id="PR00989">
    <property type="entry name" value="ADENOKINASE"/>
</dbReference>
<evidence type="ECO:0000256" key="8">
    <source>
        <dbReference type="ARBA" id="ARBA00022777"/>
    </source>
</evidence>
<dbReference type="Gene3D" id="3.30.1110.10">
    <property type="match status" value="1"/>
</dbReference>
<comment type="pathway">
    <text evidence="2 10">Purine metabolism; AMP biosynthesis via salvage pathway; AMP from adenosine: step 1/1.</text>
</comment>
<comment type="catalytic activity">
    <reaction evidence="10">
        <text>adenosine + ATP = AMP + ADP + H(+)</text>
        <dbReference type="Rhea" id="RHEA:20824"/>
        <dbReference type="ChEBI" id="CHEBI:15378"/>
        <dbReference type="ChEBI" id="CHEBI:16335"/>
        <dbReference type="ChEBI" id="CHEBI:30616"/>
        <dbReference type="ChEBI" id="CHEBI:456215"/>
        <dbReference type="ChEBI" id="CHEBI:456216"/>
        <dbReference type="EC" id="2.7.1.20"/>
    </reaction>
</comment>
<dbReference type="SUPFAM" id="SSF53613">
    <property type="entry name" value="Ribokinase-like"/>
    <property type="match status" value="1"/>
</dbReference>
<evidence type="ECO:0000313" key="13">
    <source>
        <dbReference type="EMBL" id="KAL0003685.1"/>
    </source>
</evidence>
<dbReference type="GO" id="GO:0004001">
    <property type="term" value="F:adenosine kinase activity"/>
    <property type="evidence" value="ECO:0007669"/>
    <property type="project" value="UniProtKB-UniRule"/>
</dbReference>
<feature type="transmembrane region" description="Helical" evidence="11">
    <location>
        <begin position="190"/>
        <end position="210"/>
    </location>
</feature>
<dbReference type="GO" id="GO:0006144">
    <property type="term" value="P:purine nucleobase metabolic process"/>
    <property type="evidence" value="ECO:0007669"/>
    <property type="project" value="TreeGrafter"/>
</dbReference>